<proteinExistence type="predicted"/>
<comment type="caution">
    <text evidence="1">The sequence shown here is derived from an EMBL/GenBank/DDBJ whole genome shotgun (WGS) entry which is preliminary data.</text>
</comment>
<organism evidence="1">
    <name type="scientific">marine sediment metagenome</name>
    <dbReference type="NCBI Taxonomy" id="412755"/>
    <lineage>
        <taxon>unclassified sequences</taxon>
        <taxon>metagenomes</taxon>
        <taxon>ecological metagenomes</taxon>
    </lineage>
</organism>
<sequence length="179" mass="20128">ADVVISDIGPKETYDMMVIKNKRELGFDSKNNSTSGLKFNLGFKKQVFEYNTVYVTCDCEIISGFVEVTNADPGLAPKNRHLIITHQAAYHKSADQDIMVGQNDLKNIFGKRQYELLLIQSYKNGWPVNRSFQGKYVKPKTELENLYLVGDGVKGKGGIEIEGISMNVKNVVEDINARF</sequence>
<gene>
    <name evidence="1" type="ORF">S01H1_73044</name>
</gene>
<dbReference type="EMBL" id="BARS01048780">
    <property type="protein sequence ID" value="GAG28270.1"/>
    <property type="molecule type" value="Genomic_DNA"/>
</dbReference>
<evidence type="ECO:0008006" key="2">
    <source>
        <dbReference type="Google" id="ProtNLM"/>
    </source>
</evidence>
<name>X0WC94_9ZZZZ</name>
<dbReference type="AlphaFoldDB" id="X0WC94"/>
<dbReference type="Gene3D" id="3.90.660.50">
    <property type="match status" value="1"/>
</dbReference>
<accession>X0WC94</accession>
<evidence type="ECO:0000313" key="1">
    <source>
        <dbReference type="EMBL" id="GAG28270.1"/>
    </source>
</evidence>
<feature type="non-terminal residue" evidence="1">
    <location>
        <position position="1"/>
    </location>
</feature>
<protein>
    <recommendedName>
        <fullName evidence="2">Amine oxidase domain-containing protein</fullName>
    </recommendedName>
</protein>
<reference evidence="1" key="1">
    <citation type="journal article" date="2014" name="Front. Microbiol.">
        <title>High frequency of phylogenetically diverse reductive dehalogenase-homologous genes in deep subseafloor sedimentary metagenomes.</title>
        <authorList>
            <person name="Kawai M."/>
            <person name="Futagami T."/>
            <person name="Toyoda A."/>
            <person name="Takaki Y."/>
            <person name="Nishi S."/>
            <person name="Hori S."/>
            <person name="Arai W."/>
            <person name="Tsubouchi T."/>
            <person name="Morono Y."/>
            <person name="Uchiyama I."/>
            <person name="Ito T."/>
            <person name="Fujiyama A."/>
            <person name="Inagaki F."/>
            <person name="Takami H."/>
        </authorList>
    </citation>
    <scope>NUCLEOTIDE SEQUENCE</scope>
    <source>
        <strain evidence="1">Expedition CK06-06</strain>
    </source>
</reference>